<name>A0ABP5ASJ1_9ACTN</name>
<reference evidence="3" key="1">
    <citation type="journal article" date="2019" name="Int. J. Syst. Evol. Microbiol.">
        <title>The Global Catalogue of Microorganisms (GCM) 10K type strain sequencing project: providing services to taxonomists for standard genome sequencing and annotation.</title>
        <authorList>
            <consortium name="The Broad Institute Genomics Platform"/>
            <consortium name="The Broad Institute Genome Sequencing Center for Infectious Disease"/>
            <person name="Wu L."/>
            <person name="Ma J."/>
        </authorList>
    </citation>
    <scope>NUCLEOTIDE SEQUENCE [LARGE SCALE GENOMIC DNA]</scope>
    <source>
        <strain evidence="3">JCM 14046</strain>
    </source>
</reference>
<dbReference type="Gene3D" id="3.60.15.10">
    <property type="entry name" value="Ribonuclease Z/Hydroxyacylglutathione hydrolase-like"/>
    <property type="match status" value="1"/>
</dbReference>
<accession>A0ABP5ASJ1</accession>
<evidence type="ECO:0000313" key="2">
    <source>
        <dbReference type="EMBL" id="GAA1917503.1"/>
    </source>
</evidence>
<proteinExistence type="predicted"/>
<dbReference type="PANTHER" id="PTHR15032:SF36">
    <property type="entry name" value="METALLO-BETA-LACTAMASE DOMAIN-CONTAINING PROTEIN"/>
    <property type="match status" value="1"/>
</dbReference>
<dbReference type="Proteomes" id="UP001501612">
    <property type="component" value="Unassembled WGS sequence"/>
</dbReference>
<comment type="caution">
    <text evidence="2">The sequence shown here is derived from an EMBL/GenBank/DDBJ whole genome shotgun (WGS) entry which is preliminary data.</text>
</comment>
<dbReference type="InterPro" id="IPR001279">
    <property type="entry name" value="Metallo-B-lactamas"/>
</dbReference>
<gene>
    <name evidence="2" type="ORF">GCM10009737_18710</name>
</gene>
<dbReference type="PANTHER" id="PTHR15032">
    <property type="entry name" value="N-ACYL-PHOSPHATIDYLETHANOLAMINE-HYDROLYZING PHOSPHOLIPASE D"/>
    <property type="match status" value="1"/>
</dbReference>
<organism evidence="2 3">
    <name type="scientific">Nocardioides lentus</name>
    <dbReference type="NCBI Taxonomy" id="338077"/>
    <lineage>
        <taxon>Bacteria</taxon>
        <taxon>Bacillati</taxon>
        <taxon>Actinomycetota</taxon>
        <taxon>Actinomycetes</taxon>
        <taxon>Propionibacteriales</taxon>
        <taxon>Nocardioidaceae</taxon>
        <taxon>Nocardioides</taxon>
    </lineage>
</organism>
<dbReference type="SUPFAM" id="SSF56281">
    <property type="entry name" value="Metallo-hydrolase/oxidoreductase"/>
    <property type="match status" value="1"/>
</dbReference>
<protein>
    <submittedName>
        <fullName evidence="2">MBL fold metallo-hydrolase</fullName>
    </submittedName>
</protein>
<feature type="domain" description="Metallo-beta-lactamase" evidence="1">
    <location>
        <begin position="25"/>
        <end position="208"/>
    </location>
</feature>
<evidence type="ECO:0000313" key="3">
    <source>
        <dbReference type="Proteomes" id="UP001501612"/>
    </source>
</evidence>
<keyword evidence="3" id="KW-1185">Reference proteome</keyword>
<dbReference type="InterPro" id="IPR036866">
    <property type="entry name" value="RibonucZ/Hydroxyglut_hydro"/>
</dbReference>
<sequence length="258" mass="27122">MSAPDGLRVTWWGHATASVDLAGVRVLTDPLLVGRLAHLRRHTPTPAPAAREADLVLVSHLHADHLHLPSLARVDAAAPVVVPRGAGPLVRGPGAPRREVHEVDPGDVLEVAGCVVRVLEAHHDGRRLPWSRRRGPALGFRVDRAGRSFWFPGDTGPGPDFAAAGPVDLALVPVGGWGPSLGPEHLDPAQAADAVAAALAAAAVPVHWGTFWPTGLERVAPGVHHRLFVTPGERFVAALGDRARGLLLTPGETRAVRA</sequence>
<dbReference type="EMBL" id="BAAAMY010000004">
    <property type="protein sequence ID" value="GAA1917503.1"/>
    <property type="molecule type" value="Genomic_DNA"/>
</dbReference>
<dbReference type="Pfam" id="PF12706">
    <property type="entry name" value="Lactamase_B_2"/>
    <property type="match status" value="1"/>
</dbReference>
<dbReference type="RefSeq" id="WP_344006434.1">
    <property type="nucleotide sequence ID" value="NZ_BAAAMY010000004.1"/>
</dbReference>
<evidence type="ECO:0000259" key="1">
    <source>
        <dbReference type="Pfam" id="PF12706"/>
    </source>
</evidence>